<dbReference type="Pfam" id="PF00877">
    <property type="entry name" value="NLPC_P60"/>
    <property type="match status" value="1"/>
</dbReference>
<dbReference type="OrthoDB" id="9807055at2"/>
<evidence type="ECO:0000313" key="7">
    <source>
        <dbReference type="EMBL" id="ASF46100.1"/>
    </source>
</evidence>
<evidence type="ECO:0000256" key="2">
    <source>
        <dbReference type="ARBA" id="ARBA00022670"/>
    </source>
</evidence>
<dbReference type="EMBL" id="CP022129">
    <property type="protein sequence ID" value="ASF46100.1"/>
    <property type="molecule type" value="Genomic_DNA"/>
</dbReference>
<dbReference type="GO" id="GO:0008234">
    <property type="term" value="F:cysteine-type peptidase activity"/>
    <property type="evidence" value="ECO:0007669"/>
    <property type="project" value="UniProtKB-KW"/>
</dbReference>
<gene>
    <name evidence="8" type="ORF">AADEFJLK_02065</name>
    <name evidence="7" type="ORF">CEK71_08410</name>
</gene>
<keyword evidence="9" id="KW-1185">Reference proteome</keyword>
<keyword evidence="3 7" id="KW-0378">Hydrolase</keyword>
<dbReference type="Proteomes" id="UP000237423">
    <property type="component" value="Unassembled WGS sequence"/>
</dbReference>
<keyword evidence="2" id="KW-0645">Protease</keyword>
<evidence type="ECO:0000313" key="10">
    <source>
        <dbReference type="Proteomes" id="UP000237423"/>
    </source>
</evidence>
<keyword evidence="4" id="KW-0788">Thiol protease</keyword>
<evidence type="ECO:0000256" key="5">
    <source>
        <dbReference type="SAM" id="SignalP"/>
    </source>
</evidence>
<dbReference type="PROSITE" id="PS51935">
    <property type="entry name" value="NLPC_P60"/>
    <property type="match status" value="1"/>
</dbReference>
<evidence type="ECO:0000313" key="8">
    <source>
        <dbReference type="EMBL" id="POZ51847.1"/>
    </source>
</evidence>
<keyword evidence="5" id="KW-0732">Signal</keyword>
<dbReference type="Proteomes" id="UP000197019">
    <property type="component" value="Chromosome"/>
</dbReference>
<name>A0A1Z4BXX1_9GAMM</name>
<feature type="chain" id="PRO_5033291592" evidence="5">
    <location>
        <begin position="34"/>
        <end position="172"/>
    </location>
</feature>
<evidence type="ECO:0000256" key="3">
    <source>
        <dbReference type="ARBA" id="ARBA00022801"/>
    </source>
</evidence>
<dbReference type="PANTHER" id="PTHR47053">
    <property type="entry name" value="MUREIN DD-ENDOPEPTIDASE MEPH-RELATED"/>
    <property type="match status" value="1"/>
</dbReference>
<reference evidence="8 10" key="2">
    <citation type="submission" date="2017-11" db="EMBL/GenBank/DDBJ databases">
        <title>Draft Genome Sequence of Methylobacter psychrotolerans Sph1T, an Obligate Methanotroph from Low-Temperature Environments.</title>
        <authorList>
            <person name="Oshkin I.Y."/>
            <person name="Miroshnikov K."/>
            <person name="Belova S.E."/>
            <person name="Korzhenkov A."/>
            <person name="Toshchakov S.V."/>
            <person name="Dedysh S.N."/>
        </authorList>
    </citation>
    <scope>NUCLEOTIDE SEQUENCE [LARGE SCALE GENOMIC DNA]</scope>
    <source>
        <strain evidence="8 10">Sph1</strain>
    </source>
</reference>
<accession>A0A1Z4BXX1</accession>
<evidence type="ECO:0000256" key="4">
    <source>
        <dbReference type="ARBA" id="ARBA00022807"/>
    </source>
</evidence>
<evidence type="ECO:0000256" key="1">
    <source>
        <dbReference type="ARBA" id="ARBA00007074"/>
    </source>
</evidence>
<dbReference type="EMBL" id="PGFZ01000004">
    <property type="protein sequence ID" value="POZ51847.1"/>
    <property type="molecule type" value="Genomic_DNA"/>
</dbReference>
<dbReference type="PANTHER" id="PTHR47053:SF1">
    <property type="entry name" value="MUREIN DD-ENDOPEPTIDASE MEPH-RELATED"/>
    <property type="match status" value="1"/>
</dbReference>
<dbReference type="Gene3D" id="3.90.1720.10">
    <property type="entry name" value="endopeptidase domain like (from Nostoc punctiforme)"/>
    <property type="match status" value="1"/>
</dbReference>
<dbReference type="KEGG" id="mpsy:CEK71_08410"/>
<protein>
    <submittedName>
        <fullName evidence="7">Hydrolase</fullName>
    </submittedName>
    <submittedName>
        <fullName evidence="8">NlpC/P60 family protein</fullName>
    </submittedName>
</protein>
<dbReference type="InterPro" id="IPR038765">
    <property type="entry name" value="Papain-like_cys_pep_sf"/>
</dbReference>
<evidence type="ECO:0000313" key="9">
    <source>
        <dbReference type="Proteomes" id="UP000197019"/>
    </source>
</evidence>
<evidence type="ECO:0000259" key="6">
    <source>
        <dbReference type="PROSITE" id="PS51935"/>
    </source>
</evidence>
<dbReference type="AlphaFoldDB" id="A0A1Z4BXX1"/>
<reference evidence="7 9" key="1">
    <citation type="submission" date="2017-06" db="EMBL/GenBank/DDBJ databases">
        <title>Genome Sequencing of the methanotroph Methylovulum psychrotolerants str. HV10-M2 isolated from a high-altitude environment.</title>
        <authorList>
            <person name="Mateos-Rivera A."/>
        </authorList>
    </citation>
    <scope>NUCLEOTIDE SEQUENCE [LARGE SCALE GENOMIC DNA]</scope>
    <source>
        <strain evidence="7 9">HV10_M2</strain>
    </source>
</reference>
<feature type="domain" description="NlpC/P60" evidence="6">
    <location>
        <begin position="42"/>
        <end position="166"/>
    </location>
</feature>
<proteinExistence type="inferred from homology"/>
<comment type="similarity">
    <text evidence="1">Belongs to the peptidase C40 family.</text>
</comment>
<dbReference type="SUPFAM" id="SSF54001">
    <property type="entry name" value="Cysteine proteinases"/>
    <property type="match status" value="1"/>
</dbReference>
<dbReference type="InterPro" id="IPR000064">
    <property type="entry name" value="NLP_P60_dom"/>
</dbReference>
<dbReference type="InterPro" id="IPR051202">
    <property type="entry name" value="Peptidase_C40"/>
</dbReference>
<sequence>MTSYPRVLSCLRLLSVSLPILLVGCAGTPENQAQPPQAVAPSGRRPPAVNYALSLQGAPYRYGKESPEEGFDCSGFVRHVYRRHGIVLPRTTRQMAAALPPISKHAVQSGDLVFFNTDGNAFSHVGIYIDDSQFIHAPSERTGSVIVSNLKNHYWKKHFTGVRRPSLHRAAN</sequence>
<feature type="signal peptide" evidence="5">
    <location>
        <begin position="1"/>
        <end position="33"/>
    </location>
</feature>
<dbReference type="PROSITE" id="PS51257">
    <property type="entry name" value="PROKAR_LIPOPROTEIN"/>
    <property type="match status" value="1"/>
</dbReference>
<organism evidence="7 9">
    <name type="scientific">Methylovulum psychrotolerans</name>
    <dbReference type="NCBI Taxonomy" id="1704499"/>
    <lineage>
        <taxon>Bacteria</taxon>
        <taxon>Pseudomonadati</taxon>
        <taxon>Pseudomonadota</taxon>
        <taxon>Gammaproteobacteria</taxon>
        <taxon>Methylococcales</taxon>
        <taxon>Methylococcaceae</taxon>
        <taxon>Methylovulum</taxon>
    </lineage>
</organism>
<dbReference type="GO" id="GO:0006508">
    <property type="term" value="P:proteolysis"/>
    <property type="evidence" value="ECO:0007669"/>
    <property type="project" value="UniProtKB-KW"/>
</dbReference>